<proteinExistence type="predicted"/>
<accession>A0A2P2NVF4</accession>
<protein>
    <submittedName>
        <fullName evidence="1">Uncharacterized protein</fullName>
    </submittedName>
</protein>
<evidence type="ECO:0000313" key="1">
    <source>
        <dbReference type="EMBL" id="MBX46419.1"/>
    </source>
</evidence>
<dbReference type="AlphaFoldDB" id="A0A2P2NVF4"/>
<sequence>MCLQNCFTLCNCVICDLTIETYQISLAWLFI</sequence>
<name>A0A2P2NVF4_RHIMU</name>
<organism evidence="1">
    <name type="scientific">Rhizophora mucronata</name>
    <name type="common">Asiatic mangrove</name>
    <dbReference type="NCBI Taxonomy" id="61149"/>
    <lineage>
        <taxon>Eukaryota</taxon>
        <taxon>Viridiplantae</taxon>
        <taxon>Streptophyta</taxon>
        <taxon>Embryophyta</taxon>
        <taxon>Tracheophyta</taxon>
        <taxon>Spermatophyta</taxon>
        <taxon>Magnoliopsida</taxon>
        <taxon>eudicotyledons</taxon>
        <taxon>Gunneridae</taxon>
        <taxon>Pentapetalae</taxon>
        <taxon>rosids</taxon>
        <taxon>fabids</taxon>
        <taxon>Malpighiales</taxon>
        <taxon>Rhizophoraceae</taxon>
        <taxon>Rhizophora</taxon>
    </lineage>
</organism>
<reference evidence="1" key="1">
    <citation type="submission" date="2018-02" db="EMBL/GenBank/DDBJ databases">
        <title>Rhizophora mucronata_Transcriptome.</title>
        <authorList>
            <person name="Meera S.P."/>
            <person name="Sreeshan A."/>
            <person name="Augustine A."/>
        </authorList>
    </citation>
    <scope>NUCLEOTIDE SEQUENCE</scope>
    <source>
        <tissue evidence="1">Leaf</tissue>
    </source>
</reference>
<dbReference type="EMBL" id="GGEC01065935">
    <property type="protein sequence ID" value="MBX46419.1"/>
    <property type="molecule type" value="Transcribed_RNA"/>
</dbReference>